<dbReference type="GO" id="GO:0009507">
    <property type="term" value="C:chloroplast"/>
    <property type="evidence" value="ECO:0007669"/>
    <property type="project" value="UniProtKB-SubCell"/>
</dbReference>
<evidence type="ECO:0000256" key="11">
    <source>
        <dbReference type="SAM" id="Coils"/>
    </source>
</evidence>
<keyword evidence="11" id="KW-0175">Coiled coil</keyword>
<dbReference type="EMBL" id="KZ305058">
    <property type="protein sequence ID" value="PIA33367.1"/>
    <property type="molecule type" value="Genomic_DNA"/>
</dbReference>
<dbReference type="InterPro" id="IPR045278">
    <property type="entry name" value="CRS1/CFM2/CFM3"/>
</dbReference>
<dbReference type="SUPFAM" id="SSF75471">
    <property type="entry name" value="YhbY-like"/>
    <property type="match status" value="3"/>
</dbReference>
<dbReference type="AlphaFoldDB" id="A0A2G5CR91"/>
<evidence type="ECO:0000313" key="13">
    <source>
        <dbReference type="EMBL" id="PIA33367.1"/>
    </source>
</evidence>
<name>A0A2G5CR91_AQUCA</name>
<evidence type="ECO:0000259" key="12">
    <source>
        <dbReference type="PROSITE" id="PS51295"/>
    </source>
</evidence>
<keyword evidence="5" id="KW-0677">Repeat</keyword>
<evidence type="ECO:0000256" key="2">
    <source>
        <dbReference type="ARBA" id="ARBA00022528"/>
    </source>
</evidence>
<dbReference type="OrthoDB" id="551352at2759"/>
<keyword evidence="3" id="KW-0934">Plastid</keyword>
<reference evidence="13 14" key="1">
    <citation type="submission" date="2017-09" db="EMBL/GenBank/DDBJ databases">
        <title>WGS assembly of Aquilegia coerulea Goldsmith.</title>
        <authorList>
            <person name="Hodges S."/>
            <person name="Kramer E."/>
            <person name="Nordborg M."/>
            <person name="Tomkins J."/>
            <person name="Borevitz J."/>
            <person name="Derieg N."/>
            <person name="Yan J."/>
            <person name="Mihaltcheva S."/>
            <person name="Hayes R.D."/>
            <person name="Rokhsar D."/>
        </authorList>
    </citation>
    <scope>NUCLEOTIDE SEQUENCE [LARGE SCALE GENOMIC DNA]</scope>
    <source>
        <strain evidence="14">cv. Goldsmith</strain>
    </source>
</reference>
<keyword evidence="4" id="KW-0507">mRNA processing</keyword>
<dbReference type="GO" id="GO:0003729">
    <property type="term" value="F:mRNA binding"/>
    <property type="evidence" value="ECO:0007669"/>
    <property type="project" value="InterPro"/>
</dbReference>
<evidence type="ECO:0000256" key="10">
    <source>
        <dbReference type="PROSITE-ProRule" id="PRU00626"/>
    </source>
</evidence>
<feature type="domain" description="CRM" evidence="12">
    <location>
        <begin position="350"/>
        <end position="447"/>
    </location>
</feature>
<evidence type="ECO:0000256" key="8">
    <source>
        <dbReference type="ARBA" id="ARBA00023187"/>
    </source>
</evidence>
<dbReference type="PANTHER" id="PTHR31846">
    <property type="entry name" value="CRS1 / YHBY (CRM) DOMAIN-CONTAINING PROTEIN"/>
    <property type="match status" value="1"/>
</dbReference>
<evidence type="ECO:0000313" key="14">
    <source>
        <dbReference type="Proteomes" id="UP000230069"/>
    </source>
</evidence>
<keyword evidence="14" id="KW-1185">Reference proteome</keyword>
<evidence type="ECO:0000256" key="1">
    <source>
        <dbReference type="ARBA" id="ARBA00004229"/>
    </source>
</evidence>
<evidence type="ECO:0000256" key="3">
    <source>
        <dbReference type="ARBA" id="ARBA00022640"/>
    </source>
</evidence>
<keyword evidence="2" id="KW-0150">Chloroplast</keyword>
<dbReference type="InParanoid" id="A0A2G5CR91"/>
<dbReference type="Pfam" id="PF01985">
    <property type="entry name" value="CRS1_YhbY"/>
    <property type="match status" value="3"/>
</dbReference>
<keyword evidence="7" id="KW-0809">Transit peptide</keyword>
<dbReference type="SMART" id="SM01103">
    <property type="entry name" value="CRS1_YhbY"/>
    <property type="match status" value="3"/>
</dbReference>
<dbReference type="FunCoup" id="A0A2G5CR91">
    <property type="interactions" value="701"/>
</dbReference>
<sequence length="716" mass="81834">MPTAPWMKGPLLVPSDKVLDFSQLRKKNNLNKGNTTTTTTTKDERIDRSLTDKISGRRGKQVMKKIVQSVTKLHRFRNLEEPQSVKIKDLFSLEKTQNGVEEMEFKIPLEQVLDDGNVKFGSKMPWAKADRVVIRRLKKEKVKTAAEMRLPELVLKSLRSDAAKMKKWVKVKKAGVTQAVVDEIKNIWRNNELVMVKFDVPLCLNMDRALEILEVKTGGLVVWSNKDSHVVYRGCEDELNFFQETDSSGASLGKFEDDITTSNTGSHIVTMSENGGVEDFLHTCMDERLDLPSVNGTLFEREADRLLDGLGPRFVDWWRPKPLPVDADMLPEVVPGFKTPLRRCPPNVRLKLADDELTYLRKLARPLPTHFALGRNTKLQGLAAAIITLWEKSLIVKIAVKFGIPNTNSEQMACELKHLTGGVLLLRNKFYIIIYRGKDFLPVEVANLVVDRETELQRCQLLEEGARWNAIGSSSVINESVSATIPSGTFLEFRDIQTKYGHLNNDRRETDIQIEAEKEKLEKEMRKQDHKLLLLKRKIERSARELSKLNSAWKISEKDNDQELITEEERNCLQKMGLRTDKTLVLGRRGVFDGVIGSMHQHWKHREVVKVITMQKSFSQIMNTAALLEIESGGILIAVEKLQKGHAIILFRGKNYRRPLKPLPDNLLTKRAALQRSLEMQKIGSLKFFAYQRERAISNLNIRLRSLLRKSEEVAF</sequence>
<dbReference type="GO" id="GO:0006397">
    <property type="term" value="P:mRNA processing"/>
    <property type="evidence" value="ECO:0007669"/>
    <property type="project" value="UniProtKB-KW"/>
</dbReference>
<evidence type="ECO:0000256" key="9">
    <source>
        <dbReference type="ARBA" id="ARBA00023274"/>
    </source>
</evidence>
<dbReference type="PROSITE" id="PS51295">
    <property type="entry name" value="CRM"/>
    <property type="match status" value="3"/>
</dbReference>
<accession>A0A2G5CR91</accession>
<comment type="subcellular location">
    <subcellularLocation>
        <location evidence="1">Plastid</location>
        <location evidence="1">Chloroplast</location>
    </subcellularLocation>
</comment>
<dbReference type="InterPro" id="IPR001890">
    <property type="entry name" value="RNA-binding_CRM"/>
</dbReference>
<keyword evidence="9" id="KW-0687">Ribonucleoprotein</keyword>
<organism evidence="13 14">
    <name type="scientific">Aquilegia coerulea</name>
    <name type="common">Rocky mountain columbine</name>
    <dbReference type="NCBI Taxonomy" id="218851"/>
    <lineage>
        <taxon>Eukaryota</taxon>
        <taxon>Viridiplantae</taxon>
        <taxon>Streptophyta</taxon>
        <taxon>Embryophyta</taxon>
        <taxon>Tracheophyta</taxon>
        <taxon>Spermatophyta</taxon>
        <taxon>Magnoliopsida</taxon>
        <taxon>Ranunculales</taxon>
        <taxon>Ranunculaceae</taxon>
        <taxon>Thalictroideae</taxon>
        <taxon>Aquilegia</taxon>
    </lineage>
</organism>
<evidence type="ECO:0000256" key="6">
    <source>
        <dbReference type="ARBA" id="ARBA00022884"/>
    </source>
</evidence>
<dbReference type="Proteomes" id="UP000230069">
    <property type="component" value="Unassembled WGS sequence"/>
</dbReference>
<dbReference type="FunFam" id="3.30.110.60:FF:000002">
    <property type="entry name" value="CRS2-associated factor 1, chloroplastic"/>
    <property type="match status" value="1"/>
</dbReference>
<gene>
    <name evidence="13" type="ORF">AQUCO_04100055v1</name>
</gene>
<dbReference type="Gene3D" id="3.30.110.60">
    <property type="entry name" value="YhbY-like"/>
    <property type="match status" value="3"/>
</dbReference>
<feature type="coiled-coil region" evidence="11">
    <location>
        <begin position="507"/>
        <end position="552"/>
    </location>
</feature>
<proteinExistence type="predicted"/>
<dbReference type="GO" id="GO:0000373">
    <property type="term" value="P:Group II intron splicing"/>
    <property type="evidence" value="ECO:0007669"/>
    <property type="project" value="UniProtKB-ARBA"/>
</dbReference>
<dbReference type="PANTHER" id="PTHR31846:SF10">
    <property type="entry name" value="CHLOROPLASTIC GROUP IIA INTRON SPLICING FACILITATOR CRS1, CHLOROPLASTIC"/>
    <property type="match status" value="1"/>
</dbReference>
<feature type="domain" description="CRM" evidence="12">
    <location>
        <begin position="563"/>
        <end position="663"/>
    </location>
</feature>
<feature type="domain" description="CRM" evidence="12">
    <location>
        <begin position="148"/>
        <end position="244"/>
    </location>
</feature>
<dbReference type="GO" id="GO:1990904">
    <property type="term" value="C:ribonucleoprotein complex"/>
    <property type="evidence" value="ECO:0007669"/>
    <property type="project" value="UniProtKB-KW"/>
</dbReference>
<protein>
    <recommendedName>
        <fullName evidence="12">CRM domain-containing protein</fullName>
    </recommendedName>
</protein>
<evidence type="ECO:0000256" key="4">
    <source>
        <dbReference type="ARBA" id="ARBA00022664"/>
    </source>
</evidence>
<evidence type="ECO:0000256" key="7">
    <source>
        <dbReference type="ARBA" id="ARBA00022946"/>
    </source>
</evidence>
<keyword evidence="8" id="KW-0508">mRNA splicing</keyword>
<dbReference type="InterPro" id="IPR035920">
    <property type="entry name" value="YhbY-like_sf"/>
</dbReference>
<dbReference type="STRING" id="218851.A0A2G5CR91"/>
<evidence type="ECO:0000256" key="5">
    <source>
        <dbReference type="ARBA" id="ARBA00022737"/>
    </source>
</evidence>
<keyword evidence="6 10" id="KW-0694">RNA-binding</keyword>